<keyword evidence="2" id="KW-1185">Reference proteome</keyword>
<dbReference type="AlphaFoldDB" id="A0A6H9URI3"/>
<evidence type="ECO:0000313" key="1">
    <source>
        <dbReference type="EMBL" id="KAB1140843.1"/>
    </source>
</evidence>
<dbReference type="Proteomes" id="UP000442707">
    <property type="component" value="Unassembled WGS sequence"/>
</dbReference>
<evidence type="ECO:0000313" key="2">
    <source>
        <dbReference type="Proteomes" id="UP000442707"/>
    </source>
</evidence>
<dbReference type="EMBL" id="VZRB01000037">
    <property type="protein sequence ID" value="KAB1140843.1"/>
    <property type="molecule type" value="Genomic_DNA"/>
</dbReference>
<accession>A0A6H9URI3</accession>
<dbReference type="Gene3D" id="1.10.287.1060">
    <property type="entry name" value="ESAT-6-like"/>
    <property type="match status" value="1"/>
</dbReference>
<gene>
    <name evidence="1" type="ORF">F7R91_34440</name>
</gene>
<organism evidence="1 2">
    <name type="scientific">Streptomyces luteolifulvus</name>
    <dbReference type="NCBI Taxonomy" id="2615112"/>
    <lineage>
        <taxon>Bacteria</taxon>
        <taxon>Bacillati</taxon>
        <taxon>Actinomycetota</taxon>
        <taxon>Actinomycetes</taxon>
        <taxon>Kitasatosporales</taxon>
        <taxon>Streptomycetaceae</taxon>
        <taxon>Streptomyces</taxon>
    </lineage>
</organism>
<dbReference type="RefSeq" id="WP_150956222.1">
    <property type="nucleotide sequence ID" value="NZ_VZRB01000037.1"/>
</dbReference>
<name>A0A6H9URI3_9ACTN</name>
<reference evidence="1 2" key="1">
    <citation type="submission" date="2019-09" db="EMBL/GenBank/DDBJ databases">
        <title>Screening of Novel Bioactive Compounds from Soil-Associated.</title>
        <authorList>
            <person name="Zhao S."/>
        </authorList>
    </citation>
    <scope>NUCLEOTIDE SEQUENCE [LARGE SCALE GENOMIC DNA]</scope>
    <source>
        <strain evidence="1 2">HIT-DPA4</strain>
    </source>
</reference>
<sequence>MAVPRKMDPEDIEEAANWLRNQKETLRQGLLEADTKMADVVAAAYSAPGSETRFRPYWNEYNTGTRDALQGLEGVSRFLSSVARAFVDTDDQTAGSIG</sequence>
<dbReference type="Pfam" id="PF06013">
    <property type="entry name" value="WXG100"/>
    <property type="match status" value="1"/>
</dbReference>
<dbReference type="InterPro" id="IPR036689">
    <property type="entry name" value="ESAT-6-like_sf"/>
</dbReference>
<protein>
    <submittedName>
        <fullName evidence="1">WXG100 family type VII secretion target</fullName>
    </submittedName>
</protein>
<dbReference type="SUPFAM" id="SSF140453">
    <property type="entry name" value="EsxAB dimer-like"/>
    <property type="match status" value="1"/>
</dbReference>
<dbReference type="InterPro" id="IPR010310">
    <property type="entry name" value="T7SS_ESAT-6-like"/>
</dbReference>
<proteinExistence type="predicted"/>
<comment type="caution">
    <text evidence="1">The sequence shown here is derived from an EMBL/GenBank/DDBJ whole genome shotgun (WGS) entry which is preliminary data.</text>
</comment>